<keyword evidence="3" id="KW-0812">Transmembrane</keyword>
<evidence type="ECO:0000256" key="5">
    <source>
        <dbReference type="ARBA" id="ARBA00023136"/>
    </source>
</evidence>
<protein>
    <submittedName>
        <fullName evidence="6">Uncharacterized protein</fullName>
    </submittedName>
</protein>
<proteinExistence type="inferred from homology"/>
<sequence length="446" mass="50867">MESFVATSFGFEQYLRLSHSQIKAIRQAFYNAAAFIILSLICVAILAVYYTLQVFVRPLLWAVLCGTVLYPFKNSLTDVIRGWVRRVDAEDQLLLVETVVVPFRVSNALYSILIRKMSDHWSLLKTSLFLLLAFNISSYFDFFWLPGLSISISYFLISFVDCVLEFTSFKLVSLTQFSRFTVLIVGYWGFTEEADGSCQERWASCHTVTALDGGSPELIRSAVSCDTLAEVSTEFSKPFEGSTQIHQSQTKKEEQQRQTGLPLRWSQFLRQAFLPVQTGSSYGFDPVSELRAFMSEQLCLSSAKSWSAILEGKGFRARGSSLPRSGNIFDAAYTNDTCYPDSSFVNRCFLALLWAHFLVAIWLYQWPLYLICFILIFFGIFRLSLCLKLQELSHWVLYKLNSLLQTITPNLTMEQRKAYLKSVVPRPVHGLLTLLGYCDRKVCCII</sequence>
<evidence type="ECO:0000256" key="3">
    <source>
        <dbReference type="ARBA" id="ARBA00022692"/>
    </source>
</evidence>
<dbReference type="AlphaFoldDB" id="A0A183PJF0"/>
<name>A0A183PJF0_9TREM</name>
<comment type="similarity">
    <text evidence="2">Belongs to the autoinducer-2 exporter (AI-2E) (TC 2.A.86) family.</text>
</comment>
<evidence type="ECO:0000256" key="2">
    <source>
        <dbReference type="ARBA" id="ARBA00009773"/>
    </source>
</evidence>
<accession>A0A183PJF0</accession>
<keyword evidence="5" id="KW-0472">Membrane</keyword>
<gene>
    <name evidence="6" type="ORF">SMTD_LOCUS14486</name>
</gene>
<dbReference type="PANTHER" id="PTHR21716:SF4">
    <property type="entry name" value="TRANSMEMBRANE PROTEIN 245"/>
    <property type="match status" value="1"/>
</dbReference>
<organism evidence="6 7">
    <name type="scientific">Schistosoma mattheei</name>
    <dbReference type="NCBI Taxonomy" id="31246"/>
    <lineage>
        <taxon>Eukaryota</taxon>
        <taxon>Metazoa</taxon>
        <taxon>Spiralia</taxon>
        <taxon>Lophotrochozoa</taxon>
        <taxon>Platyhelminthes</taxon>
        <taxon>Trematoda</taxon>
        <taxon>Digenea</taxon>
        <taxon>Strigeidida</taxon>
        <taxon>Schistosomatoidea</taxon>
        <taxon>Schistosomatidae</taxon>
        <taxon>Schistosoma</taxon>
    </lineage>
</organism>
<dbReference type="EMBL" id="UZAL01034690">
    <property type="protein sequence ID" value="VDP66063.1"/>
    <property type="molecule type" value="Genomic_DNA"/>
</dbReference>
<keyword evidence="7" id="KW-1185">Reference proteome</keyword>
<evidence type="ECO:0000313" key="7">
    <source>
        <dbReference type="Proteomes" id="UP000269396"/>
    </source>
</evidence>
<dbReference type="Proteomes" id="UP000269396">
    <property type="component" value="Unassembled WGS sequence"/>
</dbReference>
<comment type="subcellular location">
    <subcellularLocation>
        <location evidence="1">Membrane</location>
        <topology evidence="1">Multi-pass membrane protein</topology>
    </subcellularLocation>
</comment>
<evidence type="ECO:0000256" key="4">
    <source>
        <dbReference type="ARBA" id="ARBA00022989"/>
    </source>
</evidence>
<evidence type="ECO:0000313" key="6">
    <source>
        <dbReference type="EMBL" id="VDP66063.1"/>
    </source>
</evidence>
<reference evidence="6 7" key="1">
    <citation type="submission" date="2018-11" db="EMBL/GenBank/DDBJ databases">
        <authorList>
            <consortium name="Pathogen Informatics"/>
        </authorList>
    </citation>
    <scope>NUCLEOTIDE SEQUENCE [LARGE SCALE GENOMIC DNA]</scope>
    <source>
        <strain>Denwood</strain>
        <strain evidence="7">Zambia</strain>
    </source>
</reference>
<evidence type="ECO:0000256" key="1">
    <source>
        <dbReference type="ARBA" id="ARBA00004141"/>
    </source>
</evidence>
<dbReference type="PANTHER" id="PTHR21716">
    <property type="entry name" value="TRANSMEMBRANE PROTEIN"/>
    <property type="match status" value="1"/>
</dbReference>
<keyword evidence="4" id="KW-1133">Transmembrane helix</keyword>
<dbReference type="InterPro" id="IPR002549">
    <property type="entry name" value="AI-2E-like"/>
</dbReference>
<dbReference type="GO" id="GO:0016020">
    <property type="term" value="C:membrane"/>
    <property type="evidence" value="ECO:0007669"/>
    <property type="project" value="UniProtKB-SubCell"/>
</dbReference>